<feature type="chain" id="PRO_5022132600" evidence="1">
    <location>
        <begin position="24"/>
        <end position="131"/>
    </location>
</feature>
<sequence length="131" mass="14750" precursor="true">MFGLTLRYATVGILTLMTQHVFAQITPSRTSPGTAQAVVRLEDQLINGLRATRDEQQAFLRSVVVLSEQGKLDKRLINAIYVWARRRQPLYPFPFFERGLRIEAQKRGIALPVVNLVQRVGGVTPPAPLLR</sequence>
<protein>
    <submittedName>
        <fullName evidence="2">Uncharacterized protein</fullName>
    </submittedName>
</protein>
<reference evidence="2 3" key="1">
    <citation type="submission" date="2019-02" db="EMBL/GenBank/DDBJ databases">
        <title>Deep-cultivation of Planctomycetes and their phenomic and genomic characterization uncovers novel biology.</title>
        <authorList>
            <person name="Wiegand S."/>
            <person name="Jogler M."/>
            <person name="Boedeker C."/>
            <person name="Pinto D."/>
            <person name="Vollmers J."/>
            <person name="Rivas-Marin E."/>
            <person name="Kohn T."/>
            <person name="Peeters S.H."/>
            <person name="Heuer A."/>
            <person name="Rast P."/>
            <person name="Oberbeckmann S."/>
            <person name="Bunk B."/>
            <person name="Jeske O."/>
            <person name="Meyerdierks A."/>
            <person name="Storesund J.E."/>
            <person name="Kallscheuer N."/>
            <person name="Luecker S."/>
            <person name="Lage O.M."/>
            <person name="Pohl T."/>
            <person name="Merkel B.J."/>
            <person name="Hornburger P."/>
            <person name="Mueller R.-W."/>
            <person name="Bruemmer F."/>
            <person name="Labrenz M."/>
            <person name="Spormann A.M."/>
            <person name="Op den Camp H."/>
            <person name="Overmann J."/>
            <person name="Amann R."/>
            <person name="Jetten M.S.M."/>
            <person name="Mascher T."/>
            <person name="Medema M.H."/>
            <person name="Devos D.P."/>
            <person name="Kaster A.-K."/>
            <person name="Ovreas L."/>
            <person name="Rohde M."/>
            <person name="Galperin M.Y."/>
            <person name="Jogler C."/>
        </authorList>
    </citation>
    <scope>NUCLEOTIDE SEQUENCE [LARGE SCALE GENOMIC DNA]</scope>
    <source>
        <strain evidence="2 3">Mal33</strain>
    </source>
</reference>
<organism evidence="2 3">
    <name type="scientific">Rosistilla oblonga</name>
    <dbReference type="NCBI Taxonomy" id="2527990"/>
    <lineage>
        <taxon>Bacteria</taxon>
        <taxon>Pseudomonadati</taxon>
        <taxon>Planctomycetota</taxon>
        <taxon>Planctomycetia</taxon>
        <taxon>Pirellulales</taxon>
        <taxon>Pirellulaceae</taxon>
        <taxon>Rosistilla</taxon>
    </lineage>
</organism>
<keyword evidence="1" id="KW-0732">Signal</keyword>
<evidence type="ECO:0000256" key="1">
    <source>
        <dbReference type="SAM" id="SignalP"/>
    </source>
</evidence>
<name>A0A518IPC7_9BACT</name>
<accession>A0A518IPC7</accession>
<evidence type="ECO:0000313" key="2">
    <source>
        <dbReference type="EMBL" id="QDV54943.1"/>
    </source>
</evidence>
<evidence type="ECO:0000313" key="3">
    <source>
        <dbReference type="Proteomes" id="UP000316770"/>
    </source>
</evidence>
<dbReference type="AlphaFoldDB" id="A0A518IPC7"/>
<proteinExistence type="predicted"/>
<keyword evidence="3" id="KW-1185">Reference proteome</keyword>
<feature type="signal peptide" evidence="1">
    <location>
        <begin position="1"/>
        <end position="23"/>
    </location>
</feature>
<dbReference type="Proteomes" id="UP000316770">
    <property type="component" value="Chromosome"/>
</dbReference>
<gene>
    <name evidence="2" type="ORF">Mal33_09090</name>
</gene>
<dbReference type="EMBL" id="CP036318">
    <property type="protein sequence ID" value="QDV54943.1"/>
    <property type="molecule type" value="Genomic_DNA"/>
</dbReference>